<accession>A0AAJ0HW63</accession>
<feature type="transmembrane region" description="Helical" evidence="7">
    <location>
        <begin position="255"/>
        <end position="278"/>
    </location>
</feature>
<evidence type="ECO:0000256" key="5">
    <source>
        <dbReference type="ARBA" id="ARBA00038359"/>
    </source>
</evidence>
<proteinExistence type="inferred from homology"/>
<dbReference type="InterPro" id="IPR049326">
    <property type="entry name" value="Rhodopsin_dom_fungi"/>
</dbReference>
<evidence type="ECO:0000256" key="3">
    <source>
        <dbReference type="ARBA" id="ARBA00022989"/>
    </source>
</evidence>
<dbReference type="Pfam" id="PF20684">
    <property type="entry name" value="Fung_rhodopsin"/>
    <property type="match status" value="1"/>
</dbReference>
<dbReference type="EMBL" id="JAUIQD010000001">
    <property type="protein sequence ID" value="KAK3363659.1"/>
    <property type="molecule type" value="Genomic_DNA"/>
</dbReference>
<reference evidence="9" key="1">
    <citation type="journal article" date="2023" name="Mol. Phylogenet. Evol.">
        <title>Genome-scale phylogeny and comparative genomics of the fungal order Sordariales.</title>
        <authorList>
            <person name="Hensen N."/>
            <person name="Bonometti L."/>
            <person name="Westerberg I."/>
            <person name="Brannstrom I.O."/>
            <person name="Guillou S."/>
            <person name="Cros-Aarteil S."/>
            <person name="Calhoun S."/>
            <person name="Haridas S."/>
            <person name="Kuo A."/>
            <person name="Mondo S."/>
            <person name="Pangilinan J."/>
            <person name="Riley R."/>
            <person name="LaButti K."/>
            <person name="Andreopoulos B."/>
            <person name="Lipzen A."/>
            <person name="Chen C."/>
            <person name="Yan M."/>
            <person name="Daum C."/>
            <person name="Ng V."/>
            <person name="Clum A."/>
            <person name="Steindorff A."/>
            <person name="Ohm R.A."/>
            <person name="Martin F."/>
            <person name="Silar P."/>
            <person name="Natvig D.O."/>
            <person name="Lalanne C."/>
            <person name="Gautier V."/>
            <person name="Ament-Velasquez S.L."/>
            <person name="Kruys A."/>
            <person name="Hutchinson M.I."/>
            <person name="Powell A.J."/>
            <person name="Barry K."/>
            <person name="Miller A.N."/>
            <person name="Grigoriev I.V."/>
            <person name="Debuchy R."/>
            <person name="Gladieux P."/>
            <person name="Hiltunen Thoren M."/>
            <person name="Johannesson H."/>
        </authorList>
    </citation>
    <scope>NUCLEOTIDE SEQUENCE</scope>
    <source>
        <strain evidence="9">CBS 955.72</strain>
    </source>
</reference>
<dbReference type="GO" id="GO:0016020">
    <property type="term" value="C:membrane"/>
    <property type="evidence" value="ECO:0007669"/>
    <property type="project" value="UniProtKB-SubCell"/>
</dbReference>
<sequence>MPATNSTPMLLGPSHQLETRAWQLTAALILCPAFAAIFTALRVYTRLVLIKVRFWDDLAIVAALVCAGLMSVCMQLGVVYGSGWNVETISPADLAEGLKVGLAVTQFYTLTHFFLKLSILLQYVRIGVMPSDRRLCYILIAILCIGYLFFIVMRMARCVPFQAQWAPDMPGARCLFTTTWFMFPSQAWNMAMDFVILLVPLFVLRHLKGPLLQRALIGTALAFGGLACIISILRLRTLFPSAATADPPWDKILTAVYSQVEVNVGIICASVVTLRPLFRRLRQEFANRSQAGSAGHEVELAGAVPGHEVEPAGTPHSLYSKTAEPSAKKNGCLRPESLVSRLR</sequence>
<evidence type="ECO:0000256" key="6">
    <source>
        <dbReference type="SAM" id="MobiDB-lite"/>
    </source>
</evidence>
<feature type="transmembrane region" description="Helical" evidence="7">
    <location>
        <begin position="216"/>
        <end position="235"/>
    </location>
</feature>
<reference evidence="9" key="2">
    <citation type="submission" date="2023-06" db="EMBL/GenBank/DDBJ databases">
        <authorList>
            <consortium name="Lawrence Berkeley National Laboratory"/>
            <person name="Haridas S."/>
            <person name="Hensen N."/>
            <person name="Bonometti L."/>
            <person name="Westerberg I."/>
            <person name="Brannstrom I.O."/>
            <person name="Guillou S."/>
            <person name="Cros-Aarteil S."/>
            <person name="Calhoun S."/>
            <person name="Kuo A."/>
            <person name="Mondo S."/>
            <person name="Pangilinan J."/>
            <person name="Riley R."/>
            <person name="Labutti K."/>
            <person name="Andreopoulos B."/>
            <person name="Lipzen A."/>
            <person name="Chen C."/>
            <person name="Yanf M."/>
            <person name="Daum C."/>
            <person name="Ng V."/>
            <person name="Clum A."/>
            <person name="Steindorff A."/>
            <person name="Ohm R."/>
            <person name="Martin F."/>
            <person name="Silar P."/>
            <person name="Natvig D."/>
            <person name="Lalanne C."/>
            <person name="Gautier V."/>
            <person name="Ament-Velasquez S.L."/>
            <person name="Kruys A."/>
            <person name="Hutchinson M.I."/>
            <person name="Powell A.J."/>
            <person name="Barry K."/>
            <person name="Miller A.N."/>
            <person name="Grigoriev I.V."/>
            <person name="Debuchy R."/>
            <person name="Gladieux P."/>
            <person name="Thoren M.H."/>
            <person name="Johannesson H."/>
        </authorList>
    </citation>
    <scope>NUCLEOTIDE SEQUENCE</scope>
    <source>
        <strain evidence="9">CBS 955.72</strain>
    </source>
</reference>
<dbReference type="PANTHER" id="PTHR33048">
    <property type="entry name" value="PTH11-LIKE INTEGRAL MEMBRANE PROTEIN (AFU_ORTHOLOGUE AFUA_5G11245)"/>
    <property type="match status" value="1"/>
</dbReference>
<protein>
    <recommendedName>
        <fullName evidence="8">Rhodopsin domain-containing protein</fullName>
    </recommendedName>
</protein>
<feature type="domain" description="Rhodopsin" evidence="8">
    <location>
        <begin position="41"/>
        <end position="280"/>
    </location>
</feature>
<keyword evidence="4 7" id="KW-0472">Membrane</keyword>
<comment type="similarity">
    <text evidence="5">Belongs to the SAT4 family.</text>
</comment>
<evidence type="ECO:0000256" key="2">
    <source>
        <dbReference type="ARBA" id="ARBA00022692"/>
    </source>
</evidence>
<keyword evidence="10" id="KW-1185">Reference proteome</keyword>
<feature type="transmembrane region" description="Helical" evidence="7">
    <location>
        <begin position="57"/>
        <end position="80"/>
    </location>
</feature>
<comment type="caution">
    <text evidence="9">The sequence shown here is derived from an EMBL/GenBank/DDBJ whole genome shotgun (WGS) entry which is preliminary data.</text>
</comment>
<name>A0AAJ0HW63_9PEZI</name>
<evidence type="ECO:0000313" key="9">
    <source>
        <dbReference type="EMBL" id="KAK3363659.1"/>
    </source>
</evidence>
<evidence type="ECO:0000256" key="4">
    <source>
        <dbReference type="ARBA" id="ARBA00023136"/>
    </source>
</evidence>
<gene>
    <name evidence="9" type="ORF">B0T25DRAFT_51712</name>
</gene>
<feature type="transmembrane region" description="Helical" evidence="7">
    <location>
        <begin position="100"/>
        <end position="123"/>
    </location>
</feature>
<feature type="transmembrane region" description="Helical" evidence="7">
    <location>
        <begin position="20"/>
        <end position="45"/>
    </location>
</feature>
<dbReference type="InterPro" id="IPR052337">
    <property type="entry name" value="SAT4-like"/>
</dbReference>
<evidence type="ECO:0000259" key="8">
    <source>
        <dbReference type="Pfam" id="PF20684"/>
    </source>
</evidence>
<evidence type="ECO:0000256" key="7">
    <source>
        <dbReference type="SAM" id="Phobius"/>
    </source>
</evidence>
<organism evidence="9 10">
    <name type="scientific">Lasiosphaeria hispida</name>
    <dbReference type="NCBI Taxonomy" id="260671"/>
    <lineage>
        <taxon>Eukaryota</taxon>
        <taxon>Fungi</taxon>
        <taxon>Dikarya</taxon>
        <taxon>Ascomycota</taxon>
        <taxon>Pezizomycotina</taxon>
        <taxon>Sordariomycetes</taxon>
        <taxon>Sordariomycetidae</taxon>
        <taxon>Sordariales</taxon>
        <taxon>Lasiosphaeriaceae</taxon>
        <taxon>Lasiosphaeria</taxon>
    </lineage>
</organism>
<dbReference type="AlphaFoldDB" id="A0AAJ0HW63"/>
<evidence type="ECO:0000256" key="1">
    <source>
        <dbReference type="ARBA" id="ARBA00004141"/>
    </source>
</evidence>
<feature type="transmembrane region" description="Helical" evidence="7">
    <location>
        <begin position="187"/>
        <end position="204"/>
    </location>
</feature>
<keyword evidence="3 7" id="KW-1133">Transmembrane helix</keyword>
<comment type="subcellular location">
    <subcellularLocation>
        <location evidence="1">Membrane</location>
        <topology evidence="1">Multi-pass membrane protein</topology>
    </subcellularLocation>
</comment>
<keyword evidence="2 7" id="KW-0812">Transmembrane</keyword>
<evidence type="ECO:0000313" key="10">
    <source>
        <dbReference type="Proteomes" id="UP001275084"/>
    </source>
</evidence>
<dbReference type="Proteomes" id="UP001275084">
    <property type="component" value="Unassembled WGS sequence"/>
</dbReference>
<feature type="region of interest" description="Disordered" evidence="6">
    <location>
        <begin position="311"/>
        <end position="343"/>
    </location>
</feature>
<feature type="transmembrane region" description="Helical" evidence="7">
    <location>
        <begin position="135"/>
        <end position="156"/>
    </location>
</feature>
<dbReference type="PANTHER" id="PTHR33048:SF123">
    <property type="entry name" value="INTEGRAL MEMBRANE PROTEIN"/>
    <property type="match status" value="1"/>
</dbReference>